<reference evidence="1" key="1">
    <citation type="submission" date="2023-03" db="EMBL/GenBank/DDBJ databases">
        <title>Comparative genomics of Weissella fermenti BK2, and weissella type species.</title>
        <authorList>
            <person name="Lee J.K."/>
            <person name="Baek J.H."/>
            <person name="Kim J.M."/>
            <person name="Choi D.G."/>
            <person name="Jeon C.O."/>
        </authorList>
    </citation>
    <scope>NUCLEOTIDE SEQUENCE</scope>
    <source>
        <strain evidence="1">BK2</strain>
    </source>
</reference>
<accession>A0ABT6D3I7</accession>
<dbReference type="Proteomes" id="UP001146336">
    <property type="component" value="Unassembled WGS sequence"/>
</dbReference>
<proteinExistence type="predicted"/>
<dbReference type="RefSeq" id="WP_199404275.1">
    <property type="nucleotide sequence ID" value="NZ_JAOZFC020000001.1"/>
</dbReference>
<name>A0ABT6D3I7_9LACO</name>
<dbReference type="EMBL" id="JAOZFC020000001">
    <property type="protein sequence ID" value="MDF9300084.1"/>
    <property type="molecule type" value="Genomic_DNA"/>
</dbReference>
<keyword evidence="2" id="KW-1185">Reference proteome</keyword>
<protein>
    <submittedName>
        <fullName evidence="1">Uncharacterized protein</fullName>
    </submittedName>
</protein>
<evidence type="ECO:0000313" key="1">
    <source>
        <dbReference type="EMBL" id="MDF9300084.1"/>
    </source>
</evidence>
<gene>
    <name evidence="1" type="ORF">OIT47_007360</name>
</gene>
<comment type="caution">
    <text evidence="1">The sequence shown here is derived from an EMBL/GenBank/DDBJ whole genome shotgun (WGS) entry which is preliminary data.</text>
</comment>
<sequence length="136" mass="15505">MFATQKGLNIVRNIARSTGVLPDDAKLKTVKRILWPVLKHTDAHKWALAQANLAKRVSDVNGTQLGVINGMHGRKEFFARENWEMWQIAQFENAEVAIVGNVDQYLTQIFGDWRTPVKQLGQHATFFEWDGEKENG</sequence>
<evidence type="ECO:0000313" key="2">
    <source>
        <dbReference type="Proteomes" id="UP001146336"/>
    </source>
</evidence>
<organism evidence="1 2">
    <name type="scientific">Weissella fermenti</name>
    <dbReference type="NCBI Taxonomy" id="2987699"/>
    <lineage>
        <taxon>Bacteria</taxon>
        <taxon>Bacillati</taxon>
        <taxon>Bacillota</taxon>
        <taxon>Bacilli</taxon>
        <taxon>Lactobacillales</taxon>
        <taxon>Lactobacillaceae</taxon>
        <taxon>Weissella</taxon>
    </lineage>
</organism>